<evidence type="ECO:0000256" key="1">
    <source>
        <dbReference type="ARBA" id="ARBA00022679"/>
    </source>
</evidence>
<dbReference type="InterPro" id="IPR044855">
    <property type="entry name" value="CoA-Trfase_III_dom3_sf"/>
</dbReference>
<dbReference type="InterPro" id="IPR023606">
    <property type="entry name" value="CoA-Trfase_III_dom_1_sf"/>
</dbReference>
<reference evidence="3" key="1">
    <citation type="journal article" date="2021" name="Syst. Appl. Microbiol.">
        <title>Roseomonas hellenica sp. nov., isolated from roots of wild-growing Alkanna tinctoria.</title>
        <authorList>
            <person name="Rat A."/>
            <person name="Naranjo H.D."/>
            <person name="Lebbe L."/>
            <person name="Cnockaert M."/>
            <person name="Krigas N."/>
            <person name="Grigoriadou K."/>
            <person name="Maloupa E."/>
            <person name="Willems A."/>
        </authorList>
    </citation>
    <scope>NUCLEOTIDE SEQUENCE [LARGE SCALE GENOMIC DNA]</scope>
    <source>
        <strain evidence="3">LMG 31523</strain>
    </source>
</reference>
<keyword evidence="1 2" id="KW-0808">Transferase</keyword>
<proteinExistence type="predicted"/>
<comment type="caution">
    <text evidence="2">The sequence shown here is derived from an EMBL/GenBank/DDBJ whole genome shotgun (WGS) entry which is preliminary data.</text>
</comment>
<organism evidence="2 3">
    <name type="scientific">Plastoroseomonas hellenica</name>
    <dbReference type="NCBI Taxonomy" id="2687306"/>
    <lineage>
        <taxon>Bacteria</taxon>
        <taxon>Pseudomonadati</taxon>
        <taxon>Pseudomonadota</taxon>
        <taxon>Alphaproteobacteria</taxon>
        <taxon>Acetobacterales</taxon>
        <taxon>Acetobacteraceae</taxon>
        <taxon>Plastoroseomonas</taxon>
    </lineage>
</organism>
<protein>
    <submittedName>
        <fullName evidence="2">CoA transferase</fullName>
    </submittedName>
</protein>
<dbReference type="InterPro" id="IPR003673">
    <property type="entry name" value="CoA-Trfase_fam_III"/>
</dbReference>
<dbReference type="PANTHER" id="PTHR48207">
    <property type="entry name" value="SUCCINATE--HYDROXYMETHYLGLUTARATE COA-TRANSFERASE"/>
    <property type="match status" value="1"/>
</dbReference>
<dbReference type="Pfam" id="PF02515">
    <property type="entry name" value="CoA_transf_3"/>
    <property type="match status" value="1"/>
</dbReference>
<dbReference type="Gene3D" id="3.40.50.10540">
    <property type="entry name" value="Crotonobetainyl-coa:carnitine coa-transferase, domain 1"/>
    <property type="match status" value="1"/>
</dbReference>
<dbReference type="SUPFAM" id="SSF89796">
    <property type="entry name" value="CoA-transferase family III (CaiB/BaiF)"/>
    <property type="match status" value="1"/>
</dbReference>
<accession>A0ABS5EWE6</accession>
<sequence length="406" mass="43712">MSERPAGDPGAGDPHAALPLHRIRVLDLTLARAGPTCVRHLADWGAEVIRIEPPPAGPGGDITGNRDGFDFQNLHRNKRAMHLDLKSEAGREIFYALVRRSDVVVENMRAQVKYRLGVDYETVSRINPRIVYGSISGFGQDGPYGHRAGVDQIAQGMGGLMSITGAPDGGPMRVGIPVCDLTAGNLLALGIMMGLFQREETGRGRWVHTSLLESMVFMLDFQASRWLMAGQVAGQAGNDHPTSIPTGVFPASDGPITLAASSARQWVRFCEAIGREEWLQKPEWSTTDGRSRDRAAINAAIAAVTQEKSRLHWIEVLDAAGIPCGAINRIDEVFADPQVQHLDMAKRVTHSRLGEQRIVGSAINLTGIDDSPRTATEDAGAATDAVLAELGYDAARIAALHAARVV</sequence>
<evidence type="ECO:0000313" key="2">
    <source>
        <dbReference type="EMBL" id="MBR0664615.1"/>
    </source>
</evidence>
<gene>
    <name evidence="2" type="ORF">GXW71_09645</name>
</gene>
<evidence type="ECO:0000313" key="3">
    <source>
        <dbReference type="Proteomes" id="UP001196870"/>
    </source>
</evidence>
<dbReference type="Proteomes" id="UP001196870">
    <property type="component" value="Unassembled WGS sequence"/>
</dbReference>
<dbReference type="RefSeq" id="WP_211852281.1">
    <property type="nucleotide sequence ID" value="NZ_JAAGBB010000009.1"/>
</dbReference>
<keyword evidence="3" id="KW-1185">Reference proteome</keyword>
<dbReference type="PANTHER" id="PTHR48207:SF3">
    <property type="entry name" value="SUCCINATE--HYDROXYMETHYLGLUTARATE COA-TRANSFERASE"/>
    <property type="match status" value="1"/>
</dbReference>
<name>A0ABS5EWE6_9PROT</name>
<dbReference type="Gene3D" id="3.30.1540.10">
    <property type="entry name" value="formyl-coa transferase, domain 3"/>
    <property type="match status" value="1"/>
</dbReference>
<dbReference type="InterPro" id="IPR050483">
    <property type="entry name" value="CoA-transferase_III_domain"/>
</dbReference>
<dbReference type="EMBL" id="JAAGBB010000009">
    <property type="protein sequence ID" value="MBR0664615.1"/>
    <property type="molecule type" value="Genomic_DNA"/>
</dbReference>
<dbReference type="GO" id="GO:0016740">
    <property type="term" value="F:transferase activity"/>
    <property type="evidence" value="ECO:0007669"/>
    <property type="project" value="UniProtKB-KW"/>
</dbReference>